<evidence type="ECO:0000313" key="8">
    <source>
        <dbReference type="Proteomes" id="UP000193986"/>
    </source>
</evidence>
<feature type="region of interest" description="Disordered" evidence="5">
    <location>
        <begin position="536"/>
        <end position="575"/>
    </location>
</feature>
<proteinExistence type="predicted"/>
<evidence type="ECO:0000256" key="4">
    <source>
        <dbReference type="ARBA" id="ARBA00023136"/>
    </source>
</evidence>
<accession>A0A1Y2BIH9</accession>
<feature type="compositionally biased region" description="Basic and acidic residues" evidence="5">
    <location>
        <begin position="60"/>
        <end position="74"/>
    </location>
</feature>
<feature type="transmembrane region" description="Helical" evidence="6">
    <location>
        <begin position="183"/>
        <end position="204"/>
    </location>
</feature>
<feature type="region of interest" description="Disordered" evidence="5">
    <location>
        <begin position="45"/>
        <end position="171"/>
    </location>
</feature>
<feature type="compositionally biased region" description="Polar residues" evidence="5">
    <location>
        <begin position="46"/>
        <end position="59"/>
    </location>
</feature>
<dbReference type="Pfam" id="PF05653">
    <property type="entry name" value="Mg_trans_NIPA"/>
    <property type="match status" value="1"/>
</dbReference>
<keyword evidence="3 6" id="KW-1133">Transmembrane helix</keyword>
<organism evidence="7 8">
    <name type="scientific">Naematelia encephala</name>
    <dbReference type="NCBI Taxonomy" id="71784"/>
    <lineage>
        <taxon>Eukaryota</taxon>
        <taxon>Fungi</taxon>
        <taxon>Dikarya</taxon>
        <taxon>Basidiomycota</taxon>
        <taxon>Agaricomycotina</taxon>
        <taxon>Tremellomycetes</taxon>
        <taxon>Tremellales</taxon>
        <taxon>Naemateliaceae</taxon>
        <taxon>Naematelia</taxon>
    </lineage>
</organism>
<feature type="transmembrane region" description="Helical" evidence="6">
    <location>
        <begin position="12"/>
        <end position="31"/>
    </location>
</feature>
<evidence type="ECO:0000313" key="7">
    <source>
        <dbReference type="EMBL" id="ORY34603.1"/>
    </source>
</evidence>
<evidence type="ECO:0000256" key="1">
    <source>
        <dbReference type="ARBA" id="ARBA00004141"/>
    </source>
</evidence>
<dbReference type="InterPro" id="IPR008521">
    <property type="entry name" value="Mg_trans_NIPA"/>
</dbReference>
<feature type="transmembrane region" description="Helical" evidence="6">
    <location>
        <begin position="372"/>
        <end position="393"/>
    </location>
</feature>
<dbReference type="GO" id="GO:0015095">
    <property type="term" value="F:magnesium ion transmembrane transporter activity"/>
    <property type="evidence" value="ECO:0007669"/>
    <property type="project" value="InterPro"/>
</dbReference>
<evidence type="ECO:0000256" key="5">
    <source>
        <dbReference type="SAM" id="MobiDB-lite"/>
    </source>
</evidence>
<reference evidence="7 8" key="1">
    <citation type="submission" date="2016-07" db="EMBL/GenBank/DDBJ databases">
        <title>Pervasive Adenine N6-methylation of Active Genes in Fungi.</title>
        <authorList>
            <consortium name="DOE Joint Genome Institute"/>
            <person name="Mondo S.J."/>
            <person name="Dannebaum R.O."/>
            <person name="Kuo R.C."/>
            <person name="Labutti K."/>
            <person name="Haridas S."/>
            <person name="Kuo A."/>
            <person name="Salamov A."/>
            <person name="Ahrendt S.R."/>
            <person name="Lipzen A."/>
            <person name="Sullivan W."/>
            <person name="Andreopoulos W.B."/>
            <person name="Clum A."/>
            <person name="Lindquist E."/>
            <person name="Daum C."/>
            <person name="Ramamoorthy G.K."/>
            <person name="Gryganskyi A."/>
            <person name="Culley D."/>
            <person name="Magnuson J.K."/>
            <person name="James T.Y."/>
            <person name="O'Malley M.A."/>
            <person name="Stajich J.E."/>
            <person name="Spatafora J.W."/>
            <person name="Visel A."/>
            <person name="Grigoriev I.V."/>
        </authorList>
    </citation>
    <scope>NUCLEOTIDE SEQUENCE [LARGE SCALE GENOMIC DNA]</scope>
    <source>
        <strain evidence="7 8">68-887.2</strain>
    </source>
</reference>
<dbReference type="InParanoid" id="A0A1Y2BIH9"/>
<feature type="region of interest" description="Disordered" evidence="5">
    <location>
        <begin position="423"/>
        <end position="442"/>
    </location>
</feature>
<feature type="transmembrane region" description="Helical" evidence="6">
    <location>
        <begin position="238"/>
        <end position="256"/>
    </location>
</feature>
<dbReference type="PANTHER" id="PTHR12570:SF65">
    <property type="entry name" value="MAGNESIUM TRANSPORTER NIPA9-RELATED"/>
    <property type="match status" value="1"/>
</dbReference>
<keyword evidence="8" id="KW-1185">Reference proteome</keyword>
<dbReference type="OrthoDB" id="165382at2759"/>
<feature type="transmembrane region" description="Helical" evidence="6">
    <location>
        <begin position="399"/>
        <end position="420"/>
    </location>
</feature>
<protein>
    <submittedName>
        <fullName evidence="7">Magnesium transporter NIPA-domain-containing protein</fullName>
    </submittedName>
</protein>
<feature type="compositionally biased region" description="Basic residues" evidence="5">
    <location>
        <begin position="135"/>
        <end position="146"/>
    </location>
</feature>
<keyword evidence="4 6" id="KW-0472">Membrane</keyword>
<name>A0A1Y2BIH9_9TREE</name>
<dbReference type="InterPro" id="IPR037185">
    <property type="entry name" value="EmrE-like"/>
</dbReference>
<dbReference type="PANTHER" id="PTHR12570">
    <property type="match status" value="1"/>
</dbReference>
<evidence type="ECO:0000256" key="6">
    <source>
        <dbReference type="SAM" id="Phobius"/>
    </source>
</evidence>
<comment type="subcellular location">
    <subcellularLocation>
        <location evidence="1">Membrane</location>
        <topology evidence="1">Multi-pass membrane protein</topology>
    </subcellularLocation>
</comment>
<feature type="compositionally biased region" description="Acidic residues" evidence="5">
    <location>
        <begin position="425"/>
        <end position="435"/>
    </location>
</feature>
<keyword evidence="2 6" id="KW-0812">Transmembrane</keyword>
<evidence type="ECO:0000256" key="3">
    <source>
        <dbReference type="ARBA" id="ARBA00022989"/>
    </source>
</evidence>
<dbReference type="SUPFAM" id="SSF103481">
    <property type="entry name" value="Multidrug resistance efflux transporter EmrE"/>
    <property type="match status" value="1"/>
</dbReference>
<feature type="transmembrane region" description="Helical" evidence="6">
    <location>
        <begin position="300"/>
        <end position="320"/>
    </location>
</feature>
<gene>
    <name evidence="7" type="ORF">BCR39DRAFT_513574</name>
</gene>
<dbReference type="GO" id="GO:0016020">
    <property type="term" value="C:membrane"/>
    <property type="evidence" value="ECO:0007669"/>
    <property type="project" value="UniProtKB-SubCell"/>
</dbReference>
<dbReference type="Proteomes" id="UP000193986">
    <property type="component" value="Unassembled WGS sequence"/>
</dbReference>
<dbReference type="EMBL" id="MCFC01000002">
    <property type="protein sequence ID" value="ORY34603.1"/>
    <property type="molecule type" value="Genomic_DNA"/>
</dbReference>
<sequence>MMALASVSTSSLIGVAIACSGNVLISLALTVQKLAHRRQVEELIASRSTSPSESTTANTSRDEPYPPDSPDPRPKLTAIPIVVETDRSPNSSGIKITPRPLDEQNGGAVSLDLVDGEDQGRRSPSPHSRPGHISIPHHHTRIKIKTPSRDDHTRPQKTSGGGEHAEEAGRDEVEEGMYLRSKLWWLGMALITIGEGGNFLSYGFAPASVVAPLGTVALVANCIFAPLILKERFHLRELFGMVLAILGAVTVVWASNDSNPRLDPPGLVNAMKQIPFIVYTILNLAILPVLILLSRSPQWGGRFIGIDVGICALFGGYTVLSTKALSSLLSTIFLKAFEYGVTWGLVVVLVGTSVCQIKYLNKALMRFQSKEVIPTQFVFFSMAAIIGSAVLYQEFRGVAFSRFVNFAFGIATTFFGVHLLTSSTDESDSSDDTSIVDEPPPIRAFSPQRATSSASLNLLIPAASRSTERSPLLIPTSIIPTQIPGHVRRVSDAPSIAPGGTFGRARLSKRTSTSDFAPTLGLNSQAGFLLMATTPPLSSAMPSAMKRERSVSRSQVDAEGQQQAARARRDSLLSR</sequence>
<dbReference type="AlphaFoldDB" id="A0A1Y2BIH9"/>
<feature type="region of interest" description="Disordered" evidence="5">
    <location>
        <begin position="490"/>
        <end position="518"/>
    </location>
</feature>
<feature type="transmembrane region" description="Helical" evidence="6">
    <location>
        <begin position="340"/>
        <end position="360"/>
    </location>
</feature>
<evidence type="ECO:0000256" key="2">
    <source>
        <dbReference type="ARBA" id="ARBA00022692"/>
    </source>
</evidence>
<feature type="transmembrane region" description="Helical" evidence="6">
    <location>
        <begin position="210"/>
        <end position="229"/>
    </location>
</feature>
<feature type="transmembrane region" description="Helical" evidence="6">
    <location>
        <begin position="276"/>
        <end position="293"/>
    </location>
</feature>
<comment type="caution">
    <text evidence="7">The sequence shown here is derived from an EMBL/GenBank/DDBJ whole genome shotgun (WGS) entry which is preliminary data.</text>
</comment>